<keyword evidence="3" id="KW-0547">Nucleotide-binding</keyword>
<keyword evidence="6" id="KW-0238">DNA-binding</keyword>
<dbReference type="SUPFAM" id="SSF52540">
    <property type="entry name" value="P-loop containing nucleoside triphosphate hydrolases"/>
    <property type="match status" value="1"/>
</dbReference>
<evidence type="ECO:0000256" key="6">
    <source>
        <dbReference type="ARBA" id="ARBA00023125"/>
    </source>
</evidence>
<dbReference type="InterPro" id="IPR027417">
    <property type="entry name" value="P-loop_NTPase"/>
</dbReference>
<evidence type="ECO:0000259" key="10">
    <source>
        <dbReference type="PROSITE" id="PS50162"/>
    </source>
</evidence>
<organism evidence="11">
    <name type="scientific">Eutreptiella gymnastica</name>
    <dbReference type="NCBI Taxonomy" id="73025"/>
    <lineage>
        <taxon>Eukaryota</taxon>
        <taxon>Discoba</taxon>
        <taxon>Euglenozoa</taxon>
        <taxon>Euglenida</taxon>
        <taxon>Spirocuta</taxon>
        <taxon>Euglenophyceae</taxon>
        <taxon>Eutreptiales</taxon>
        <taxon>Eutreptiaceae</taxon>
        <taxon>Eutreptiella</taxon>
    </lineage>
</organism>
<dbReference type="GO" id="GO:0005657">
    <property type="term" value="C:replication fork"/>
    <property type="evidence" value="ECO:0007669"/>
    <property type="project" value="TreeGrafter"/>
</dbReference>
<dbReference type="GO" id="GO:0005815">
    <property type="term" value="C:microtubule organizing center"/>
    <property type="evidence" value="ECO:0007669"/>
    <property type="project" value="TreeGrafter"/>
</dbReference>
<dbReference type="GO" id="GO:0042148">
    <property type="term" value="P:DNA strand invasion"/>
    <property type="evidence" value="ECO:0007669"/>
    <property type="project" value="TreeGrafter"/>
</dbReference>
<keyword evidence="5" id="KW-0067">ATP-binding</keyword>
<dbReference type="CDD" id="cd19489">
    <property type="entry name" value="Rad51D"/>
    <property type="match status" value="1"/>
</dbReference>
<reference evidence="11" key="1">
    <citation type="submission" date="2021-01" db="EMBL/GenBank/DDBJ databases">
        <authorList>
            <person name="Corre E."/>
            <person name="Pelletier E."/>
            <person name="Niang G."/>
            <person name="Scheremetjew M."/>
            <person name="Finn R."/>
            <person name="Kale V."/>
            <person name="Holt S."/>
            <person name="Cochrane G."/>
            <person name="Meng A."/>
            <person name="Brown T."/>
            <person name="Cohen L."/>
        </authorList>
    </citation>
    <scope>NUCLEOTIDE SEQUENCE</scope>
    <source>
        <strain evidence="11">NIES-381</strain>
    </source>
</reference>
<comment type="subcellular location">
    <subcellularLocation>
        <location evidence="1">Nucleus</location>
    </subcellularLocation>
</comment>
<protein>
    <recommendedName>
        <fullName evidence="10">RecA family profile 1 domain-containing protein</fullName>
    </recommendedName>
</protein>
<dbReference type="InterPro" id="IPR051988">
    <property type="entry name" value="HRR_RAD51_Paralog"/>
</dbReference>
<dbReference type="InterPro" id="IPR013632">
    <property type="entry name" value="Rad51_C"/>
</dbReference>
<evidence type="ECO:0000256" key="8">
    <source>
        <dbReference type="ARBA" id="ARBA00023204"/>
    </source>
</evidence>
<dbReference type="EMBL" id="HBGA01050405">
    <property type="protein sequence ID" value="CAD9007456.1"/>
    <property type="molecule type" value="Transcribed_RNA"/>
</dbReference>
<dbReference type="InterPro" id="IPR020588">
    <property type="entry name" value="RecA_ATP-bd"/>
</dbReference>
<dbReference type="GO" id="GO:0007131">
    <property type="term" value="P:reciprocal meiotic recombination"/>
    <property type="evidence" value="ECO:0007669"/>
    <property type="project" value="TreeGrafter"/>
</dbReference>
<dbReference type="AlphaFoldDB" id="A0A7S1NA12"/>
<keyword evidence="4" id="KW-0227">DNA damage</keyword>
<dbReference type="Pfam" id="PF08423">
    <property type="entry name" value="Rad51"/>
    <property type="match status" value="1"/>
</dbReference>
<gene>
    <name evidence="11" type="ORF">EGYM00392_LOCUS18549</name>
</gene>
<evidence type="ECO:0000256" key="2">
    <source>
        <dbReference type="ARBA" id="ARBA00007095"/>
    </source>
</evidence>
<dbReference type="InterPro" id="IPR047323">
    <property type="entry name" value="Rad51D_C"/>
</dbReference>
<accession>A0A7S1NA12</accession>
<evidence type="ECO:0000256" key="5">
    <source>
        <dbReference type="ARBA" id="ARBA00022840"/>
    </source>
</evidence>
<dbReference type="PANTHER" id="PTHR46457">
    <property type="entry name" value="DNA REPAIR PROTEIN RAD51 HOMOLOG 4"/>
    <property type="match status" value="1"/>
</dbReference>
<proteinExistence type="inferred from homology"/>
<dbReference type="Gene3D" id="3.40.50.300">
    <property type="entry name" value="P-loop containing nucleotide triphosphate hydrolases"/>
    <property type="match status" value="1"/>
</dbReference>
<dbReference type="GO" id="GO:0000723">
    <property type="term" value="P:telomere maintenance"/>
    <property type="evidence" value="ECO:0007669"/>
    <property type="project" value="TreeGrafter"/>
</dbReference>
<name>A0A7S1NA12_9EUGL</name>
<evidence type="ECO:0000313" key="11">
    <source>
        <dbReference type="EMBL" id="CAD9007456.1"/>
    </source>
</evidence>
<sequence length="338" mass="36760">MGNNGIHTAEQVITLHGEGKLHSTMLDKMGLSWERFDELYKAVLPLCTTPPMFGEQLLERLVSKDELHNTGSSGLDALLGGGVGTGQLTELVGKTSTFKTQICHQIAVIAALKQSSVLYLDTNNAFSPRRLADVLFAIEPSLESQRQADEVPPQLGCLLTNVRMQPVYTAEALLQALRSAQERMRTDVWSSTTPMATSELPGSLESSDEESVFWAQLRVVIVDSMASLILPILGRSATGHALLMHIVQLLRELATTHNLAVVTTNFLVQGDQDGPMAVRPALGATWAYVPSWSVLLSVDEDSHTGSAPDKGRMLRMNAELIKSPTQPLHRPVTCMLLG</sequence>
<comment type="similarity">
    <text evidence="2">Belongs to the RecA family. RAD51 subfamily.</text>
</comment>
<feature type="domain" description="RecA family profile 1" evidence="10">
    <location>
        <begin position="64"/>
        <end position="267"/>
    </location>
</feature>
<dbReference type="PANTHER" id="PTHR46457:SF1">
    <property type="entry name" value="DNA REPAIR PROTEIN RAD51 HOMOLOG 4"/>
    <property type="match status" value="1"/>
</dbReference>
<dbReference type="GO" id="GO:0000724">
    <property type="term" value="P:double-strand break repair via homologous recombination"/>
    <property type="evidence" value="ECO:0007669"/>
    <property type="project" value="TreeGrafter"/>
</dbReference>
<evidence type="ECO:0000256" key="9">
    <source>
        <dbReference type="ARBA" id="ARBA00023242"/>
    </source>
</evidence>
<keyword evidence="7" id="KW-0233">DNA recombination</keyword>
<evidence type="ECO:0000256" key="1">
    <source>
        <dbReference type="ARBA" id="ARBA00004123"/>
    </source>
</evidence>
<evidence type="ECO:0000256" key="7">
    <source>
        <dbReference type="ARBA" id="ARBA00023172"/>
    </source>
</evidence>
<evidence type="ECO:0000256" key="3">
    <source>
        <dbReference type="ARBA" id="ARBA00022741"/>
    </source>
</evidence>
<dbReference type="GO" id="GO:0003697">
    <property type="term" value="F:single-stranded DNA binding"/>
    <property type="evidence" value="ECO:0007669"/>
    <property type="project" value="TreeGrafter"/>
</dbReference>
<dbReference type="GO" id="GO:0005524">
    <property type="term" value="F:ATP binding"/>
    <property type="evidence" value="ECO:0007669"/>
    <property type="project" value="UniProtKB-KW"/>
</dbReference>
<dbReference type="PROSITE" id="PS50162">
    <property type="entry name" value="RECA_2"/>
    <property type="match status" value="1"/>
</dbReference>
<evidence type="ECO:0000256" key="4">
    <source>
        <dbReference type="ARBA" id="ARBA00022763"/>
    </source>
</evidence>
<keyword evidence="8" id="KW-0234">DNA repair</keyword>
<dbReference type="GO" id="GO:0140664">
    <property type="term" value="F:ATP-dependent DNA damage sensor activity"/>
    <property type="evidence" value="ECO:0007669"/>
    <property type="project" value="InterPro"/>
</dbReference>
<dbReference type="GO" id="GO:0033063">
    <property type="term" value="C:Rad51B-Rad51C-Rad51D-XRCC2 complex"/>
    <property type="evidence" value="ECO:0007669"/>
    <property type="project" value="TreeGrafter"/>
</dbReference>
<dbReference type="GO" id="GO:0000400">
    <property type="term" value="F:four-way junction DNA binding"/>
    <property type="evidence" value="ECO:0007669"/>
    <property type="project" value="TreeGrafter"/>
</dbReference>
<keyword evidence="9" id="KW-0539">Nucleus</keyword>